<proteinExistence type="predicted"/>
<sequence length="1164" mass="125895">MSLVAYLRGWASEVVFRRGCSLTGSDICLGDGRAYCPGAGESECPAWDAWANPVAEANDPSSLVSEYAACGVWRPQTVLPFSRMSLVAYLRGWSVCEMVAVVVQKRTEGNIRESDAASFIFGGEYDPVEKRQLVPDTRWRVVGILQRSVYEIVGRSVQALEVVFRRGCSLTGSDSSAAGGSQRSDVALARIVDVLGVAAPHGPAVVWYVTRRVHARMESECPAWDAWANPVAEANDPSSLVSEYAACAVWRPYMVRALYGCGESECQAWDAWTNPVAEANDPSSLVSEYAACGVWRPHTVLPFSRMSLVAYLRGWAAKSVWEMVGRIAQGRESVCEILGRILQAAKSVCEILGRIPQAAKSVWEMVGRIAQGREVVFRRGCSLTGSEICLGDGRAYCPGAGSGFPAWLLVDRKRNLSAGFLGVLFRPWRCSARSDITLARSADVVRLAAPQVAGWDEGLGGSGCLSGRWSTVLFRRGRLRVCLGDGWAFSSGHGFSFVAGRPFCSGVGGSPGGPTSLGHDLSTCSVWWHHSCQEVVTVWVCLRDPWAYSSGVGGGPQRSDGTLARIVDVLGVAAPHGPAVVWYAARRVHARMGPDESECSAWDAWTNPAAEANDPSSLVSEYAACGVWRPHMALPFSRMSLVAYLRGWVARVVPRGLTALWHELSTWWVWRRHMVRALYGVGGAPRGPTSLGHDLSTCCVWWRHSCQEVVTVWESECPAWDAWTNPVAEANDPSSLVSEYAACGVWRPHMALPFSRMSLVAYLRGWSVCEMVAVVVQRRTEGNIRESDAASFIFGGEYDPVEKRQLVPDTRWRVVGILQRSVYEIVGRSVQALEVVGWDEGVGVVDGGPGSAAGGSQRSDVAVARIVDVLGVAAPHGPAVVCLSGRWSGVLPRGGSCQEVVTVWVRLRHCWVYSSGVGGDSQRSDVAVARIVDVLGVAAPHGLAVVWYATRRVNARMESECPAWDAWSNPVAEANDPSSLVSEYGACGVWRPHMVLPFSRMSLVVYVRGWAAESVWEMLGRIAQARESVCNIVGRILQAAAVAGWDEGVVFRRGCALTGSESDSQRSDVAVARIVDVLGVAAPHGSAGQDGQDGDRQRSDITRARSVDVSGVAAPHGPAVVWRRRFSPRYDITLARIVDVLGVAAPHGRAVVCCQEVVTVWGTL</sequence>
<dbReference type="GeneID" id="29769951"/>
<accession>S8FYZ2</accession>
<reference evidence="1" key="1">
    <citation type="submission" date="2013-04" db="EMBL/GenBank/DDBJ databases">
        <authorList>
            <person name="Sibley D."/>
            <person name="Venepally P."/>
            <person name="Karamycheva S."/>
            <person name="Hadjithomas M."/>
            <person name="Khan A."/>
            <person name="Brunk B."/>
            <person name="Roos D."/>
            <person name="Caler E."/>
            <person name="Lorenzi H."/>
        </authorList>
    </citation>
    <scope>NUCLEOTIDE SEQUENCE</scope>
    <source>
        <strain evidence="1">ME49</strain>
    </source>
</reference>
<protein>
    <submittedName>
        <fullName evidence="1">Uncharacterized protein</fullName>
    </submittedName>
</protein>
<keyword evidence="2" id="KW-1185">Reference proteome</keyword>
<evidence type="ECO:0000313" key="1">
    <source>
        <dbReference type="EMBL" id="EPT24425.1"/>
    </source>
</evidence>
<evidence type="ECO:0000313" key="2">
    <source>
        <dbReference type="Proteomes" id="UP000001529"/>
    </source>
</evidence>
<organism evidence="1 2">
    <name type="scientific">Toxoplasma gondii (strain ATCC 50611 / Me49)</name>
    <dbReference type="NCBI Taxonomy" id="508771"/>
    <lineage>
        <taxon>Eukaryota</taxon>
        <taxon>Sar</taxon>
        <taxon>Alveolata</taxon>
        <taxon>Apicomplexa</taxon>
        <taxon>Conoidasida</taxon>
        <taxon>Coccidia</taxon>
        <taxon>Eucoccidiorida</taxon>
        <taxon>Eimeriorina</taxon>
        <taxon>Sarcocystidae</taxon>
        <taxon>Toxoplasma</taxon>
    </lineage>
</organism>
<dbReference type="RefSeq" id="XP_018634668.1">
    <property type="nucleotide sequence ID" value="XM_018783114.1"/>
</dbReference>
<name>S8FYZ2_TOXGM</name>
<dbReference type="Proteomes" id="UP000001529">
    <property type="component" value="Unassembled WGS sequence"/>
</dbReference>
<gene>
    <name evidence="1" type="ORF">TGME49_329000</name>
</gene>
<dbReference type="AlphaFoldDB" id="S8FYZ2"/>
<dbReference type="EMBL" id="KE139819">
    <property type="protein sequence ID" value="EPT24425.1"/>
    <property type="molecule type" value="Genomic_DNA"/>
</dbReference>
<dbReference type="VEuPathDB" id="ToxoDB:TGME49_329000"/>